<protein>
    <recommendedName>
        <fullName evidence="3">17 kDa surface antigen</fullName>
    </recommendedName>
</protein>
<accession>A0A8J3DLU6</accession>
<evidence type="ECO:0000256" key="2">
    <source>
        <dbReference type="ARBA" id="ARBA00008681"/>
    </source>
</evidence>
<dbReference type="Proteomes" id="UP000630142">
    <property type="component" value="Unassembled WGS sequence"/>
</dbReference>
<evidence type="ECO:0000313" key="7">
    <source>
        <dbReference type="EMBL" id="GHD08729.1"/>
    </source>
</evidence>
<comment type="subcellular location">
    <subcellularLocation>
        <location evidence="1">Cell outer membrane</location>
        <topology evidence="1">Lipid-anchor</topology>
    </subcellularLocation>
</comment>
<reference evidence="7" key="1">
    <citation type="journal article" date="2014" name="Int. J. Syst. Evol. Microbiol.">
        <title>Complete genome sequence of Corynebacterium casei LMG S-19264T (=DSM 44701T), isolated from a smear-ripened cheese.</title>
        <authorList>
            <consortium name="US DOE Joint Genome Institute (JGI-PGF)"/>
            <person name="Walter F."/>
            <person name="Albersmeier A."/>
            <person name="Kalinowski J."/>
            <person name="Ruckert C."/>
        </authorList>
    </citation>
    <scope>NUCLEOTIDE SEQUENCE</scope>
    <source>
        <strain evidence="7">KCTC 42249</strain>
    </source>
</reference>
<sequence length="68" mass="5938">MTRMIAAVAILGAALASTGCSTNQKTLGGAAVGGVGGAVVGNSIGGTGGAVIGGVGGAVAGGAIGRNL</sequence>
<evidence type="ECO:0000256" key="4">
    <source>
        <dbReference type="ARBA" id="ARBA00023288"/>
    </source>
</evidence>
<feature type="chain" id="PRO_5035321831" description="17 kDa surface antigen" evidence="5">
    <location>
        <begin position="17"/>
        <end position="68"/>
    </location>
</feature>
<comment type="caution">
    <text evidence="7">The sequence shown here is derived from an EMBL/GenBank/DDBJ whole genome shotgun (WGS) entry which is preliminary data.</text>
</comment>
<evidence type="ECO:0000313" key="8">
    <source>
        <dbReference type="Proteomes" id="UP000630142"/>
    </source>
</evidence>
<dbReference type="AlphaFoldDB" id="A0A8J3DLU6"/>
<name>A0A8J3DLU6_9HYPH</name>
<comment type="similarity">
    <text evidence="2">Belongs to the rickettsiale 17 kDa surface antigen family.</text>
</comment>
<feature type="signal peptide" evidence="5">
    <location>
        <begin position="1"/>
        <end position="16"/>
    </location>
</feature>
<gene>
    <name evidence="7" type="ORF">GCM10016234_08550</name>
</gene>
<evidence type="ECO:0000256" key="5">
    <source>
        <dbReference type="SAM" id="SignalP"/>
    </source>
</evidence>
<keyword evidence="4" id="KW-0449">Lipoprotein</keyword>
<dbReference type="PROSITE" id="PS51257">
    <property type="entry name" value="PROKAR_LIPOPROTEIN"/>
    <property type="match status" value="1"/>
</dbReference>
<feature type="domain" description="Glycine zipper 2TM" evidence="6">
    <location>
        <begin position="28"/>
        <end position="67"/>
    </location>
</feature>
<evidence type="ECO:0000259" key="6">
    <source>
        <dbReference type="Pfam" id="PF05433"/>
    </source>
</evidence>
<keyword evidence="5" id="KW-0732">Signal</keyword>
<dbReference type="RefSeq" id="WP_189501910.1">
    <property type="nucleotide sequence ID" value="NZ_BMZQ01000001.1"/>
</dbReference>
<keyword evidence="8" id="KW-1185">Reference proteome</keyword>
<organism evidence="7 8">
    <name type="scientific">Tianweitania populi</name>
    <dbReference type="NCBI Taxonomy" id="1607949"/>
    <lineage>
        <taxon>Bacteria</taxon>
        <taxon>Pseudomonadati</taxon>
        <taxon>Pseudomonadota</taxon>
        <taxon>Alphaproteobacteria</taxon>
        <taxon>Hyphomicrobiales</taxon>
        <taxon>Phyllobacteriaceae</taxon>
        <taxon>Tianweitania</taxon>
    </lineage>
</organism>
<evidence type="ECO:0000256" key="3">
    <source>
        <dbReference type="ARBA" id="ARBA00015281"/>
    </source>
</evidence>
<dbReference type="InterPro" id="IPR008816">
    <property type="entry name" value="Gly_zipper_2TM_dom"/>
</dbReference>
<dbReference type="EMBL" id="BMZQ01000001">
    <property type="protein sequence ID" value="GHD08729.1"/>
    <property type="molecule type" value="Genomic_DNA"/>
</dbReference>
<dbReference type="Pfam" id="PF05433">
    <property type="entry name" value="Rick_17kDa_Anti"/>
    <property type="match status" value="1"/>
</dbReference>
<reference evidence="7" key="2">
    <citation type="submission" date="2020-09" db="EMBL/GenBank/DDBJ databases">
        <authorList>
            <person name="Sun Q."/>
            <person name="Kim S."/>
        </authorList>
    </citation>
    <scope>NUCLEOTIDE SEQUENCE</scope>
    <source>
        <strain evidence="7">KCTC 42249</strain>
    </source>
</reference>
<evidence type="ECO:0000256" key="1">
    <source>
        <dbReference type="ARBA" id="ARBA00004459"/>
    </source>
</evidence>
<proteinExistence type="inferred from homology"/>
<dbReference type="GO" id="GO:0009279">
    <property type="term" value="C:cell outer membrane"/>
    <property type="evidence" value="ECO:0007669"/>
    <property type="project" value="UniProtKB-SubCell"/>
</dbReference>